<dbReference type="Proteomes" id="UP000287651">
    <property type="component" value="Unassembled WGS sequence"/>
</dbReference>
<organism evidence="1 2">
    <name type="scientific">Ensete ventricosum</name>
    <name type="common">Abyssinian banana</name>
    <name type="synonym">Musa ensete</name>
    <dbReference type="NCBI Taxonomy" id="4639"/>
    <lineage>
        <taxon>Eukaryota</taxon>
        <taxon>Viridiplantae</taxon>
        <taxon>Streptophyta</taxon>
        <taxon>Embryophyta</taxon>
        <taxon>Tracheophyta</taxon>
        <taxon>Spermatophyta</taxon>
        <taxon>Magnoliopsida</taxon>
        <taxon>Liliopsida</taxon>
        <taxon>Zingiberales</taxon>
        <taxon>Musaceae</taxon>
        <taxon>Ensete</taxon>
    </lineage>
</organism>
<evidence type="ECO:0000313" key="1">
    <source>
        <dbReference type="EMBL" id="RRT64082.1"/>
    </source>
</evidence>
<accession>A0A426ZJC8</accession>
<proteinExistence type="predicted"/>
<gene>
    <name evidence="1" type="ORF">B296_00028255</name>
</gene>
<dbReference type="AlphaFoldDB" id="A0A426ZJC8"/>
<evidence type="ECO:0000313" key="2">
    <source>
        <dbReference type="Proteomes" id="UP000287651"/>
    </source>
</evidence>
<name>A0A426ZJC8_ENSVE</name>
<dbReference type="EMBL" id="AMZH03006336">
    <property type="protein sequence ID" value="RRT64082.1"/>
    <property type="molecule type" value="Genomic_DNA"/>
</dbReference>
<sequence>MPLLDAHPKKGMSSTAKMLTPEEGASSIFLCSNLYRGASSAIEMLTSRKVHRTSLDTHPLRRTLGVIEMLTLEVDTLVSLGAHPRYRMPLRCSLPKRAHWAFLGAHPPHFRLGASYSPLVSSLLSISTS</sequence>
<protein>
    <submittedName>
        <fullName evidence="1">Uncharacterized protein</fullName>
    </submittedName>
</protein>
<comment type="caution">
    <text evidence="1">The sequence shown here is derived from an EMBL/GenBank/DDBJ whole genome shotgun (WGS) entry which is preliminary data.</text>
</comment>
<reference evidence="1 2" key="1">
    <citation type="journal article" date="2014" name="Agronomy (Basel)">
        <title>A Draft Genome Sequence for Ensete ventricosum, the Drought-Tolerant Tree Against Hunger.</title>
        <authorList>
            <person name="Harrison J."/>
            <person name="Moore K.A."/>
            <person name="Paszkiewicz K."/>
            <person name="Jones T."/>
            <person name="Grant M."/>
            <person name="Ambacheew D."/>
            <person name="Muzemil S."/>
            <person name="Studholme D.J."/>
        </authorList>
    </citation>
    <scope>NUCLEOTIDE SEQUENCE [LARGE SCALE GENOMIC DNA]</scope>
</reference>